<organism evidence="2 3">
    <name type="scientific">Hymenobacter monticola</name>
    <dbReference type="NCBI Taxonomy" id="1705399"/>
    <lineage>
        <taxon>Bacteria</taxon>
        <taxon>Pseudomonadati</taxon>
        <taxon>Bacteroidota</taxon>
        <taxon>Cytophagia</taxon>
        <taxon>Cytophagales</taxon>
        <taxon>Hymenobacteraceae</taxon>
        <taxon>Hymenobacter</taxon>
    </lineage>
</organism>
<dbReference type="InterPro" id="IPR046582">
    <property type="entry name" value="DUF6630"/>
</dbReference>
<dbReference type="Pfam" id="PF20335">
    <property type="entry name" value="DUF6630"/>
    <property type="match status" value="1"/>
</dbReference>
<dbReference type="RefSeq" id="WP_243519779.1">
    <property type="nucleotide sequence ID" value="NZ_CP094534.1"/>
</dbReference>
<keyword evidence="3" id="KW-1185">Reference proteome</keyword>
<gene>
    <name evidence="2" type="ORF">MTP16_11270</name>
</gene>
<sequence>MNQENLSRFVQLFTLNDADAIQRVSERLALALRDPAAYQEQFAEELDERGITAAMKLPEQEVRDIALIDALSLEDLAWENDWKEDAAEMAEGLNEILTRQQRGYVLPTSTLPGGHNRNAEALDALQDALEAKGLALVLFSLDSDSYPLGVVADAQAEEARQLAKELGFNLTVY</sequence>
<feature type="domain" description="DUF6630" evidence="1">
    <location>
        <begin position="7"/>
        <end position="172"/>
    </location>
</feature>
<evidence type="ECO:0000259" key="1">
    <source>
        <dbReference type="Pfam" id="PF20335"/>
    </source>
</evidence>
<reference evidence="2 3" key="1">
    <citation type="submission" date="2022-03" db="EMBL/GenBank/DDBJ databases">
        <title>Hymenobactersp. isolated from the air.</title>
        <authorList>
            <person name="Won M."/>
            <person name="Kwon S.-W."/>
        </authorList>
    </citation>
    <scope>NUCLEOTIDE SEQUENCE [LARGE SCALE GENOMIC DNA]</scope>
    <source>
        <strain evidence="2 3">KACC 22596</strain>
    </source>
</reference>
<dbReference type="Proteomes" id="UP000831390">
    <property type="component" value="Chromosome"/>
</dbReference>
<dbReference type="EMBL" id="CP094534">
    <property type="protein sequence ID" value="UOE36199.1"/>
    <property type="molecule type" value="Genomic_DNA"/>
</dbReference>
<evidence type="ECO:0000313" key="3">
    <source>
        <dbReference type="Proteomes" id="UP000831390"/>
    </source>
</evidence>
<evidence type="ECO:0000313" key="2">
    <source>
        <dbReference type="EMBL" id="UOE36199.1"/>
    </source>
</evidence>
<proteinExistence type="predicted"/>
<protein>
    <recommendedName>
        <fullName evidence="1">DUF6630 domain-containing protein</fullName>
    </recommendedName>
</protein>
<name>A0ABY4BAK8_9BACT</name>
<accession>A0ABY4BAK8</accession>